<keyword evidence="5 11" id="KW-0812">Transmembrane</keyword>
<dbReference type="PROSITE" id="PS52016">
    <property type="entry name" value="TONB_DEPENDENT_REC_3"/>
    <property type="match status" value="1"/>
</dbReference>
<evidence type="ECO:0000256" key="12">
    <source>
        <dbReference type="RuleBase" id="RU003357"/>
    </source>
</evidence>
<dbReference type="GO" id="GO:0006826">
    <property type="term" value="P:iron ion transport"/>
    <property type="evidence" value="ECO:0007669"/>
    <property type="project" value="UniProtKB-KW"/>
</dbReference>
<dbReference type="KEGG" id="nar:Saro_3816"/>
<organism evidence="16 17">
    <name type="scientific">Novosphingobium aromaticivorans (strain ATCC 700278 / DSM 12444 / CCUG 56034 / CIP 105152 / NBRC 16084 / F199)</name>
    <dbReference type="NCBI Taxonomy" id="279238"/>
    <lineage>
        <taxon>Bacteria</taxon>
        <taxon>Pseudomonadati</taxon>
        <taxon>Pseudomonadota</taxon>
        <taxon>Alphaproteobacteria</taxon>
        <taxon>Sphingomonadales</taxon>
        <taxon>Sphingomonadaceae</taxon>
        <taxon>Novosphingobium</taxon>
    </lineage>
</organism>
<dbReference type="InterPro" id="IPR012910">
    <property type="entry name" value="Plug_dom"/>
</dbReference>
<geneLocation type="plasmid" evidence="16 17">
    <name>pNL2</name>
</geneLocation>
<comment type="similarity">
    <text evidence="11 12">Belongs to the TonB-dependent receptor family.</text>
</comment>
<feature type="signal peptide" evidence="13">
    <location>
        <begin position="1"/>
        <end position="21"/>
    </location>
</feature>
<evidence type="ECO:0000256" key="13">
    <source>
        <dbReference type="SAM" id="SignalP"/>
    </source>
</evidence>
<evidence type="ECO:0000259" key="15">
    <source>
        <dbReference type="Pfam" id="PF07715"/>
    </source>
</evidence>
<comment type="subcellular location">
    <subcellularLocation>
        <location evidence="1 11">Cell outer membrane</location>
        <topology evidence="1 11">Multi-pass membrane protein</topology>
    </subcellularLocation>
</comment>
<evidence type="ECO:0000313" key="16">
    <source>
        <dbReference type="EMBL" id="ABP64675.1"/>
    </source>
</evidence>
<reference evidence="16 17" key="1">
    <citation type="submission" date="2007-04" db="EMBL/GenBank/DDBJ databases">
        <title>Complete sequence of plasmid pNL2 of Novosphingobium aromaticivorans DSM 12444.</title>
        <authorList>
            <consortium name="US DOE Joint Genome Institute"/>
            <person name="Copeland A."/>
            <person name="Lucas S."/>
            <person name="Lapidus A."/>
            <person name="Barry K."/>
            <person name="Detter J.C."/>
            <person name="Glavina del Rio T."/>
            <person name="Hammon N."/>
            <person name="Israni S."/>
            <person name="Dalin E."/>
            <person name="Tice H."/>
            <person name="Pitluck S."/>
            <person name="Chertkov O."/>
            <person name="Han C."/>
            <person name="Thomson S."/>
            <person name="Schmutz J."/>
            <person name="Larimer F."/>
            <person name="Land M."/>
            <person name="Kyrpides N."/>
            <person name="Ivanova N."/>
            <person name="Fredrickson J."/>
            <person name="Romine M.F."/>
            <person name="Richardson P."/>
        </authorList>
    </citation>
    <scope>NUCLEOTIDE SEQUENCE [LARGE SCALE GENOMIC DNA]</scope>
    <source>
        <strain evidence="17">ATCC 700278 / DSM 12444 / CCUG 56034 / CIP 105152 / NBRC 16084 / F199</strain>
        <plasmid evidence="16 17">pNL2</plasmid>
    </source>
</reference>
<evidence type="ECO:0000259" key="14">
    <source>
        <dbReference type="Pfam" id="PF00593"/>
    </source>
</evidence>
<accession>A4XFG4</accession>
<evidence type="ECO:0000256" key="6">
    <source>
        <dbReference type="ARBA" id="ARBA00023004"/>
    </source>
</evidence>
<dbReference type="SUPFAM" id="SSF56935">
    <property type="entry name" value="Porins"/>
    <property type="match status" value="1"/>
</dbReference>
<keyword evidence="8 12" id="KW-0798">TonB box</keyword>
<dbReference type="HOGENOM" id="CLU_008287_15_0_5"/>
<evidence type="ECO:0000256" key="8">
    <source>
        <dbReference type="ARBA" id="ARBA00023077"/>
    </source>
</evidence>
<evidence type="ECO:0000256" key="3">
    <source>
        <dbReference type="ARBA" id="ARBA00022452"/>
    </source>
</evidence>
<keyword evidence="6" id="KW-0408">Iron</keyword>
<evidence type="ECO:0000313" key="17">
    <source>
        <dbReference type="Proteomes" id="UP000009134"/>
    </source>
</evidence>
<dbReference type="Proteomes" id="UP000009134">
    <property type="component" value="Plasmid pNL2"/>
</dbReference>
<proteinExistence type="inferred from homology"/>
<keyword evidence="2 11" id="KW-0813">Transport</keyword>
<dbReference type="Gene3D" id="2.40.170.20">
    <property type="entry name" value="TonB-dependent receptor, beta-barrel domain"/>
    <property type="match status" value="1"/>
</dbReference>
<keyword evidence="7" id="KW-0406">Ion transport</keyword>
<keyword evidence="3 11" id="KW-1134">Transmembrane beta strand</keyword>
<evidence type="ECO:0000256" key="7">
    <source>
        <dbReference type="ARBA" id="ARBA00023065"/>
    </source>
</evidence>
<dbReference type="RefSeq" id="WP_011907054.1">
    <property type="nucleotide sequence ID" value="NC_009427.1"/>
</dbReference>
<evidence type="ECO:0000256" key="2">
    <source>
        <dbReference type="ARBA" id="ARBA00022448"/>
    </source>
</evidence>
<dbReference type="InterPro" id="IPR000531">
    <property type="entry name" value="Beta-barrel_TonB"/>
</dbReference>
<dbReference type="eggNOG" id="COG4771">
    <property type="taxonomic scope" value="Bacteria"/>
</dbReference>
<evidence type="ECO:0000256" key="9">
    <source>
        <dbReference type="ARBA" id="ARBA00023136"/>
    </source>
</evidence>
<dbReference type="PANTHER" id="PTHR32552:SF81">
    <property type="entry name" value="TONB-DEPENDENT OUTER MEMBRANE RECEPTOR"/>
    <property type="match status" value="1"/>
</dbReference>
<feature type="chain" id="PRO_5002676895" evidence="13">
    <location>
        <begin position="22"/>
        <end position="789"/>
    </location>
</feature>
<evidence type="ECO:0000256" key="4">
    <source>
        <dbReference type="ARBA" id="ARBA00022496"/>
    </source>
</evidence>
<name>A4XFG4_NOVAD</name>
<dbReference type="EMBL" id="CP000677">
    <property type="protein sequence ID" value="ABP64675.1"/>
    <property type="molecule type" value="Genomic_DNA"/>
</dbReference>
<keyword evidence="17" id="KW-1185">Reference proteome</keyword>
<protein>
    <submittedName>
        <fullName evidence="16">TonB-dependent receptor, plug</fullName>
    </submittedName>
</protein>
<dbReference type="PANTHER" id="PTHR32552">
    <property type="entry name" value="FERRICHROME IRON RECEPTOR-RELATED"/>
    <property type="match status" value="1"/>
</dbReference>
<sequence length="789" mass="84559">MESRWKLTTAVVLAATAATFANDAAAQDAKQERASADSPVVFGDIVVTATKRSENVGRVPIAISAFSGDQLKALGITETTQITQHVPGLQLNAWSPNVTIFNLRGVSQNNFTDYLESPVAVYIDDAYMGSINGVSGQLFDVQRVEVLRGPQGTLFGRNATGGLIHYLSTDASNATFNGYATAGYERFNRRMLEGAAGGSIAEGLRFRVAGRIARADGYVKPQAALPGVFESNGQALGGENGWALRGTIQADLGERGTLDLWYKHSEDNGVATGGYVFDNCDLTASGYCATDAAGLSNGTGGVINAITGEKASPYANFSNLRGSLDRDIDVAQAKLLYDLGGAKLTAITNYTWLDKVYAEDGDATPLDLIGFGTTAKYRQFSQELRLSGDAPRFRWQVGAYYLDMKIRGSSLTSGVPALSAAVATGLDGTNPAIDDDYNLRSKNWSLFGQVEYDLADKVTLVAGGRYSKDTKRVDYRSAVTSGGATVELGSDESFAALRPGVDRISDGDWAARVSLNFKPNADTLLFASWNRGIKGGNFTLSPVVDVANFQHGGETLNSFELGAKWANADKTVRLAATAYHYIYDNYQAFAIINFVPQVRNSDARATGVEIEAFLRPAPHFNVNLGATWETSKVDFVSTAGTAVLGVLVPGAPAPQYCTDQGDGTYGCAYPSAGVTDAELPNSPRFSVNYVLRYDVDTSFGNVAAQFDGAWYDDQFLEVTNGASSRQSAYNVSNASLTWTSPDDRFSVEVYGRNVFDTVYRQYTLNLGPLGTTSMYAKPATYGVSATVKW</sequence>
<dbReference type="InterPro" id="IPR039426">
    <property type="entry name" value="TonB-dep_rcpt-like"/>
</dbReference>
<evidence type="ECO:0000256" key="5">
    <source>
        <dbReference type="ARBA" id="ARBA00022692"/>
    </source>
</evidence>
<evidence type="ECO:0000256" key="1">
    <source>
        <dbReference type="ARBA" id="ARBA00004571"/>
    </source>
</evidence>
<keyword evidence="4" id="KW-0410">Iron transport</keyword>
<feature type="domain" description="TonB-dependent receptor-like beta-barrel" evidence="14">
    <location>
        <begin position="308"/>
        <end position="754"/>
    </location>
</feature>
<dbReference type="Pfam" id="PF00593">
    <property type="entry name" value="TonB_dep_Rec_b-barrel"/>
    <property type="match status" value="1"/>
</dbReference>
<keyword evidence="16" id="KW-0614">Plasmid</keyword>
<feature type="domain" description="TonB-dependent receptor plug" evidence="15">
    <location>
        <begin position="58"/>
        <end position="162"/>
    </location>
</feature>
<keyword evidence="16" id="KW-0675">Receptor</keyword>
<keyword evidence="10 11" id="KW-0998">Cell outer membrane</keyword>
<gene>
    <name evidence="16" type="ordered locus">Saro_3816</name>
</gene>
<keyword evidence="9 11" id="KW-0472">Membrane</keyword>
<dbReference type="GO" id="GO:0009279">
    <property type="term" value="C:cell outer membrane"/>
    <property type="evidence" value="ECO:0007669"/>
    <property type="project" value="UniProtKB-SubCell"/>
</dbReference>
<keyword evidence="13" id="KW-0732">Signal</keyword>
<evidence type="ECO:0000256" key="10">
    <source>
        <dbReference type="ARBA" id="ARBA00023237"/>
    </source>
</evidence>
<evidence type="ECO:0000256" key="11">
    <source>
        <dbReference type="PROSITE-ProRule" id="PRU01360"/>
    </source>
</evidence>
<dbReference type="Pfam" id="PF07715">
    <property type="entry name" value="Plug"/>
    <property type="match status" value="1"/>
</dbReference>
<dbReference type="AlphaFoldDB" id="A4XFG4"/>
<dbReference type="InterPro" id="IPR036942">
    <property type="entry name" value="Beta-barrel_TonB_sf"/>
</dbReference>